<dbReference type="AlphaFoldDB" id="A0AAV2TWX7"/>
<dbReference type="GO" id="GO:0004842">
    <property type="term" value="F:ubiquitin-protein transferase activity"/>
    <property type="evidence" value="ECO:0007669"/>
    <property type="project" value="TreeGrafter"/>
</dbReference>
<evidence type="ECO:0000313" key="2">
    <source>
        <dbReference type="EMBL" id="CAL5141700.1"/>
    </source>
</evidence>
<dbReference type="Proteomes" id="UP001497525">
    <property type="component" value="Unassembled WGS sequence"/>
</dbReference>
<dbReference type="PANTHER" id="PTHR46065">
    <property type="entry name" value="E3 UBIQUITIN-PROTEIN LIGASE MARCH 2/3 FAMILY MEMBER"/>
    <property type="match status" value="1"/>
</dbReference>
<dbReference type="PANTHER" id="PTHR46065:SF3">
    <property type="entry name" value="FI20425P1"/>
    <property type="match status" value="1"/>
</dbReference>
<proteinExistence type="predicted"/>
<comment type="caution">
    <text evidence="2">The sequence shown here is derived from an EMBL/GenBank/DDBJ whole genome shotgun (WGS) entry which is preliminary data.</text>
</comment>
<feature type="transmembrane region" description="Helical" evidence="1">
    <location>
        <begin position="27"/>
        <end position="49"/>
    </location>
</feature>
<keyword evidence="1" id="KW-0812">Transmembrane</keyword>
<keyword evidence="1" id="KW-0472">Membrane</keyword>
<protein>
    <submittedName>
        <fullName evidence="2">Uncharacterized protein</fullName>
    </submittedName>
</protein>
<name>A0AAV2TWX7_CALDB</name>
<evidence type="ECO:0000256" key="1">
    <source>
        <dbReference type="SAM" id="Phobius"/>
    </source>
</evidence>
<sequence>MNCAFSLLSQWCLEGGRGESQIRRRHLWTDCICLLIMLPLMVLCAWLTAASGKSSGHSSEFSWQAFSLGLLFAVLFSIFIVWLMFSIRYHRQSWKMWRHNNQLITLRDSAGREGMDPAHTFVCEPLDQTVGSFTGTRGSEIPTVLSLPTELELKQVESPRTLIKQYSSPVLSFTMRPNAASDEVTITNGGYPATLDASALARSLSVHSTGVQTMPHALNFAQGFSELPSCQRAGNALHPQGDGLVIT</sequence>
<keyword evidence="1" id="KW-1133">Transmembrane helix</keyword>
<gene>
    <name evidence="2" type="ORF">CDAUBV1_LOCUS17025</name>
</gene>
<reference evidence="2" key="1">
    <citation type="submission" date="2024-06" db="EMBL/GenBank/DDBJ databases">
        <authorList>
            <person name="Liu X."/>
            <person name="Lenzi L."/>
            <person name="Haldenby T S."/>
            <person name="Uol C."/>
        </authorList>
    </citation>
    <scope>NUCLEOTIDE SEQUENCE</scope>
</reference>
<organism evidence="2 3">
    <name type="scientific">Calicophoron daubneyi</name>
    <name type="common">Rumen fluke</name>
    <name type="synonym">Paramphistomum daubneyi</name>
    <dbReference type="NCBI Taxonomy" id="300641"/>
    <lineage>
        <taxon>Eukaryota</taxon>
        <taxon>Metazoa</taxon>
        <taxon>Spiralia</taxon>
        <taxon>Lophotrochozoa</taxon>
        <taxon>Platyhelminthes</taxon>
        <taxon>Trematoda</taxon>
        <taxon>Digenea</taxon>
        <taxon>Plagiorchiida</taxon>
        <taxon>Pronocephalata</taxon>
        <taxon>Paramphistomoidea</taxon>
        <taxon>Paramphistomidae</taxon>
        <taxon>Calicophoron</taxon>
    </lineage>
</organism>
<accession>A0AAV2TWX7</accession>
<evidence type="ECO:0000313" key="3">
    <source>
        <dbReference type="Proteomes" id="UP001497525"/>
    </source>
</evidence>
<dbReference type="GO" id="GO:0016567">
    <property type="term" value="P:protein ubiquitination"/>
    <property type="evidence" value="ECO:0007669"/>
    <property type="project" value="TreeGrafter"/>
</dbReference>
<feature type="transmembrane region" description="Helical" evidence="1">
    <location>
        <begin position="61"/>
        <end position="85"/>
    </location>
</feature>
<dbReference type="EMBL" id="CAXLJL010000933">
    <property type="protein sequence ID" value="CAL5141700.1"/>
    <property type="molecule type" value="Genomic_DNA"/>
</dbReference>